<evidence type="ECO:0000256" key="6">
    <source>
        <dbReference type="PIRSR" id="PIRSR625650-4"/>
    </source>
</evidence>
<dbReference type="Pfam" id="PF01565">
    <property type="entry name" value="FAD_binding_4"/>
    <property type="match status" value="1"/>
</dbReference>
<dbReference type="InterPro" id="IPR036318">
    <property type="entry name" value="FAD-bd_PCMH-like_sf"/>
</dbReference>
<dbReference type="Gene3D" id="3.30.465.10">
    <property type="match status" value="1"/>
</dbReference>
<dbReference type="GO" id="GO:0008609">
    <property type="term" value="F:alkylglycerone-phosphate synthase activity"/>
    <property type="evidence" value="ECO:0007669"/>
    <property type="project" value="InterPro"/>
</dbReference>
<keyword evidence="3 5" id="KW-0274">FAD</keyword>
<dbReference type="InterPro" id="IPR025650">
    <property type="entry name" value="Alkyl-DHAP_Synthase"/>
</dbReference>
<sequence length="466" mass="50644">MLDYPLIEKKLENALGSAKVSTMKQDLEASSHDTWPLMTKLNLLDKHPNMADIVVKAQSDDDICQVLALANEDKVPVTVRALASSVTGQPLPTKGGIVLDISGIPSEFSLNEENMTVTATCSQNGGDLEDLLQKQGWTLGHSPQSLYRSTVGGWLATLATGQFSSLYGGIEDLVVGYEVILATGEKMSLKANPRAAMGPDLRQIFLGSEGTLGVITSVTLKVFPQMEAEAFMTYAIPTVKDGLALMREITASNLKPFLVRFYDTEEAKHAMQDKSFDSPVLFLGSRGLSTMVDAEQSVLHQLAEKHGGKAIGPEGTLGWMERRFDFSTVENLLATKGGFGETIEIAHNWDSIHPLWADLKQALSPLANEVISHFSHIYNQGTSMYVILLGQEADNEAAVARLEEIWKTTMEVCIKHGAELSHHHGGGLARSPYSRRSIGEAHLILRKLKAALDPNAILNPGKLGLD</sequence>
<keyword evidence="2" id="KW-0285">Flavoprotein</keyword>
<dbReference type="EMBL" id="JWLZ01000174">
    <property type="protein sequence ID" value="KHT62641.1"/>
    <property type="molecule type" value="Genomic_DNA"/>
</dbReference>
<dbReference type="GO" id="GO:0071949">
    <property type="term" value="F:FAD binding"/>
    <property type="evidence" value="ECO:0007669"/>
    <property type="project" value="InterPro"/>
</dbReference>
<evidence type="ECO:0000259" key="7">
    <source>
        <dbReference type="PROSITE" id="PS51387"/>
    </source>
</evidence>
<dbReference type="Pfam" id="PF02913">
    <property type="entry name" value="FAD-oxidase_C"/>
    <property type="match status" value="1"/>
</dbReference>
<comment type="cofactor">
    <cofactor evidence="5">
        <name>FAD</name>
        <dbReference type="ChEBI" id="CHEBI:57692"/>
    </cofactor>
</comment>
<evidence type="ECO:0000256" key="4">
    <source>
        <dbReference type="PIRSR" id="PIRSR625650-1"/>
    </source>
</evidence>
<gene>
    <name evidence="8" type="ORF">RJ45_16155</name>
</gene>
<evidence type="ECO:0000313" key="8">
    <source>
        <dbReference type="EMBL" id="KHT62641.1"/>
    </source>
</evidence>
<feature type="domain" description="FAD-binding PCMH-type" evidence="7">
    <location>
        <begin position="46"/>
        <end position="225"/>
    </location>
</feature>
<reference evidence="8 9" key="1">
    <citation type="submission" date="2014-12" db="EMBL/GenBank/DDBJ databases">
        <title>Genome sequencing of Photobacterium gaetbulicola AD005a.</title>
        <authorList>
            <person name="Adrian T.G.S."/>
            <person name="Chan K.G."/>
        </authorList>
    </citation>
    <scope>NUCLEOTIDE SEQUENCE [LARGE SCALE GENOMIC DNA]</scope>
    <source>
        <strain evidence="8 9">AD005a</strain>
    </source>
</reference>
<dbReference type="RefSeq" id="WP_039464407.1">
    <property type="nucleotide sequence ID" value="NZ_JWLZ01000174.1"/>
</dbReference>
<feature type="binding site" evidence="5">
    <location>
        <begin position="209"/>
        <end position="215"/>
    </location>
    <ligand>
        <name>FAD</name>
        <dbReference type="ChEBI" id="CHEBI:57692"/>
    </ligand>
</feature>
<evidence type="ECO:0000256" key="3">
    <source>
        <dbReference type="ARBA" id="ARBA00022827"/>
    </source>
</evidence>
<name>A0A0B9GV81_9GAMM</name>
<comment type="caution">
    <text evidence="8">The sequence shown here is derived from an EMBL/GenBank/DDBJ whole genome shotgun (WGS) entry which is preliminary data.</text>
</comment>
<dbReference type="InterPro" id="IPR006094">
    <property type="entry name" value="Oxid_FAD_bind_N"/>
</dbReference>
<dbReference type="Proteomes" id="UP000031278">
    <property type="component" value="Unassembled WGS sequence"/>
</dbReference>
<dbReference type="GO" id="GO:0008610">
    <property type="term" value="P:lipid biosynthetic process"/>
    <property type="evidence" value="ECO:0007669"/>
    <property type="project" value="InterPro"/>
</dbReference>
<dbReference type="SUPFAM" id="SSF55103">
    <property type="entry name" value="FAD-linked oxidases, C-terminal domain"/>
    <property type="match status" value="1"/>
</dbReference>
<feature type="site" description="Important for enzyme activity" evidence="6">
    <location>
        <position position="260"/>
    </location>
</feature>
<dbReference type="InterPro" id="IPR016171">
    <property type="entry name" value="Vanillyl_alc_oxidase_C-sub2"/>
</dbReference>
<proteinExistence type="inferred from homology"/>
<evidence type="ECO:0000313" key="9">
    <source>
        <dbReference type="Proteomes" id="UP000031278"/>
    </source>
</evidence>
<dbReference type="Gene3D" id="1.10.45.10">
    <property type="entry name" value="Vanillyl-alcohol Oxidase, Chain A, domain 4"/>
    <property type="match status" value="1"/>
</dbReference>
<evidence type="ECO:0000256" key="2">
    <source>
        <dbReference type="ARBA" id="ARBA00022630"/>
    </source>
</evidence>
<dbReference type="PANTHER" id="PTHR46568:SF1">
    <property type="entry name" value="ALKYLDIHYDROXYACETONEPHOSPHATE SYNTHASE, PEROXISOMAL"/>
    <property type="match status" value="1"/>
</dbReference>
<protein>
    <recommendedName>
        <fullName evidence="7">FAD-binding PCMH-type domain-containing protein</fullName>
    </recommendedName>
</protein>
<dbReference type="PANTHER" id="PTHR46568">
    <property type="entry name" value="ALKYLDIHYDROXYACETONEPHOSPHATE SYNTHASE, PEROXISOMAL"/>
    <property type="match status" value="1"/>
</dbReference>
<organism evidence="8 9">
    <name type="scientific">Photobacterium gaetbulicola</name>
    <dbReference type="NCBI Taxonomy" id="1295392"/>
    <lineage>
        <taxon>Bacteria</taxon>
        <taxon>Pseudomonadati</taxon>
        <taxon>Pseudomonadota</taxon>
        <taxon>Gammaproteobacteria</taxon>
        <taxon>Vibrionales</taxon>
        <taxon>Vibrionaceae</taxon>
        <taxon>Photobacterium</taxon>
    </lineage>
</organism>
<dbReference type="InterPro" id="IPR004113">
    <property type="entry name" value="FAD-bd_oxidored_4_C"/>
</dbReference>
<feature type="active site" description="Proton donor/acceptor" evidence="4">
    <location>
        <position position="385"/>
    </location>
</feature>
<dbReference type="Gene3D" id="3.40.462.40">
    <property type="entry name" value="FAD-linked oxidase, cap domain/gating helix"/>
    <property type="match status" value="1"/>
</dbReference>
<dbReference type="InterPro" id="IPR016166">
    <property type="entry name" value="FAD-bd_PCMH"/>
</dbReference>
<dbReference type="AlphaFoldDB" id="A0A0B9GV81"/>
<dbReference type="PROSITE" id="PS51387">
    <property type="entry name" value="FAD_PCMH"/>
    <property type="match status" value="1"/>
</dbReference>
<accession>A0A0B9GV81</accession>
<dbReference type="SUPFAM" id="SSF56176">
    <property type="entry name" value="FAD-binding/transporter-associated domain-like"/>
    <property type="match status" value="1"/>
</dbReference>
<evidence type="ECO:0000256" key="5">
    <source>
        <dbReference type="PIRSR" id="PIRSR625650-3"/>
    </source>
</evidence>
<evidence type="ECO:0000256" key="1">
    <source>
        <dbReference type="ARBA" id="ARBA00008000"/>
    </source>
</evidence>
<dbReference type="InterPro" id="IPR016169">
    <property type="entry name" value="FAD-bd_PCMH_sub2"/>
</dbReference>
<dbReference type="InterPro" id="IPR016164">
    <property type="entry name" value="FAD-linked_Oxase-like_C"/>
</dbReference>
<comment type="similarity">
    <text evidence="1">Belongs to the FAD-binding oxidoreductase/transferase type 4 family.</text>
</comment>